<dbReference type="EMBL" id="BKCJ011615174">
    <property type="protein sequence ID" value="GFD44160.1"/>
    <property type="molecule type" value="Genomic_DNA"/>
</dbReference>
<sequence>MPRSSFAMCCGLAPGGLPVGQPRGAPRSQAQEEIEGGVSRPFLVDYSGQIYPASRLHRAAGLFMGRVVFAALAAGAAEKALF</sequence>
<name>A0A699WD43_TANCI</name>
<feature type="non-terminal residue" evidence="1">
    <location>
        <position position="82"/>
    </location>
</feature>
<reference evidence="1" key="1">
    <citation type="journal article" date="2019" name="Sci. Rep.">
        <title>Draft genome of Tanacetum cinerariifolium, the natural source of mosquito coil.</title>
        <authorList>
            <person name="Yamashiro T."/>
            <person name="Shiraishi A."/>
            <person name="Satake H."/>
            <person name="Nakayama K."/>
        </authorList>
    </citation>
    <scope>NUCLEOTIDE SEQUENCE</scope>
</reference>
<dbReference type="AlphaFoldDB" id="A0A699WD43"/>
<accession>A0A699WD43</accession>
<comment type="caution">
    <text evidence="1">The sequence shown here is derived from an EMBL/GenBank/DDBJ whole genome shotgun (WGS) entry which is preliminary data.</text>
</comment>
<proteinExistence type="predicted"/>
<protein>
    <submittedName>
        <fullName evidence="1">Uncharacterized protein</fullName>
    </submittedName>
</protein>
<gene>
    <name evidence="1" type="ORF">Tci_916129</name>
</gene>
<evidence type="ECO:0000313" key="1">
    <source>
        <dbReference type="EMBL" id="GFD44160.1"/>
    </source>
</evidence>
<organism evidence="1">
    <name type="scientific">Tanacetum cinerariifolium</name>
    <name type="common">Dalmatian daisy</name>
    <name type="synonym">Chrysanthemum cinerariifolium</name>
    <dbReference type="NCBI Taxonomy" id="118510"/>
    <lineage>
        <taxon>Eukaryota</taxon>
        <taxon>Viridiplantae</taxon>
        <taxon>Streptophyta</taxon>
        <taxon>Embryophyta</taxon>
        <taxon>Tracheophyta</taxon>
        <taxon>Spermatophyta</taxon>
        <taxon>Magnoliopsida</taxon>
        <taxon>eudicotyledons</taxon>
        <taxon>Gunneridae</taxon>
        <taxon>Pentapetalae</taxon>
        <taxon>asterids</taxon>
        <taxon>campanulids</taxon>
        <taxon>Asterales</taxon>
        <taxon>Asteraceae</taxon>
        <taxon>Asteroideae</taxon>
        <taxon>Anthemideae</taxon>
        <taxon>Anthemidinae</taxon>
        <taxon>Tanacetum</taxon>
    </lineage>
</organism>